<dbReference type="PANTHER" id="PTHR42818:SF1">
    <property type="entry name" value="SULFOPYRUVATE DECARBOXYLASE"/>
    <property type="match status" value="1"/>
</dbReference>
<evidence type="ECO:0000256" key="2">
    <source>
        <dbReference type="ARBA" id="ARBA00023239"/>
    </source>
</evidence>
<accession>A0A2Z4ADR7</accession>
<dbReference type="KEGG" id="mtar:DF168_00178"/>
<protein>
    <submittedName>
        <fullName evidence="3">Uncharacterized protein</fullName>
    </submittedName>
</protein>
<dbReference type="GO" id="GO:0016831">
    <property type="term" value="F:carboxy-lyase activity"/>
    <property type="evidence" value="ECO:0007669"/>
    <property type="project" value="UniProtKB-KW"/>
</dbReference>
<keyword evidence="1" id="KW-0210">Decarboxylase</keyword>
<sequence length="175" mass="19239">MAFKICNRETPNDESLLSFRSERIVRALLDIGMTHSVGVPDNSSRLIFELCDQNPNVQTILVCREGEAWSIASGLWIGGATPIVIIQNTGFFESGDALRGTAIEMGVPLVALLTYRGYRSLGTESVDTAASFFEPMLKAWGMPYHILTGDTESKVFRKAQKEAEALRKPVGVLMI</sequence>
<dbReference type="SUPFAM" id="SSF52518">
    <property type="entry name" value="Thiamin diphosphate-binding fold (THDP-binding)"/>
    <property type="match status" value="1"/>
</dbReference>
<gene>
    <name evidence="3" type="ORF">DF168_00178</name>
</gene>
<dbReference type="InterPro" id="IPR051818">
    <property type="entry name" value="TPP_dependent_decarboxylase"/>
</dbReference>
<reference evidence="3 4" key="1">
    <citation type="submission" date="2018-06" db="EMBL/GenBank/DDBJ databases">
        <title>Draft Genome Sequence of a Novel Marine Bacterium Related to the Verrucomicrobia.</title>
        <authorList>
            <person name="Vosseberg J."/>
            <person name="Martijn J."/>
            <person name="Ettema T.J.G."/>
        </authorList>
    </citation>
    <scope>NUCLEOTIDE SEQUENCE [LARGE SCALE GENOMIC DNA]</scope>
    <source>
        <strain evidence="3">TARA_B100001123</strain>
    </source>
</reference>
<dbReference type="InterPro" id="IPR029061">
    <property type="entry name" value="THDP-binding"/>
</dbReference>
<name>A0A2Z4ADR7_9BACT</name>
<evidence type="ECO:0000256" key="1">
    <source>
        <dbReference type="ARBA" id="ARBA00022793"/>
    </source>
</evidence>
<evidence type="ECO:0000313" key="3">
    <source>
        <dbReference type="EMBL" id="AWT59006.1"/>
    </source>
</evidence>
<keyword evidence="2" id="KW-0456">Lyase</keyword>
<dbReference type="Gene3D" id="3.40.50.970">
    <property type="match status" value="1"/>
</dbReference>
<dbReference type="AlphaFoldDB" id="A0A2Z4ADR7"/>
<proteinExistence type="predicted"/>
<organism evidence="3 4">
    <name type="scientific">Candidatus Moanibacter tarae</name>
    <dbReference type="NCBI Taxonomy" id="2200854"/>
    <lineage>
        <taxon>Bacteria</taxon>
        <taxon>Pseudomonadati</taxon>
        <taxon>Verrucomicrobiota</taxon>
        <taxon>Opitutia</taxon>
        <taxon>Puniceicoccales</taxon>
        <taxon>Puniceicoccales incertae sedis</taxon>
        <taxon>Candidatus Moanibacter</taxon>
    </lineage>
</organism>
<dbReference type="Proteomes" id="UP000247465">
    <property type="component" value="Chromosome"/>
</dbReference>
<dbReference type="EMBL" id="CP029803">
    <property type="protein sequence ID" value="AWT59006.1"/>
    <property type="molecule type" value="Genomic_DNA"/>
</dbReference>
<evidence type="ECO:0000313" key="4">
    <source>
        <dbReference type="Proteomes" id="UP000247465"/>
    </source>
</evidence>
<dbReference type="PANTHER" id="PTHR42818">
    <property type="entry name" value="SULFOPYRUVATE DECARBOXYLASE SUBUNIT ALPHA"/>
    <property type="match status" value="1"/>
</dbReference>